<dbReference type="PANTHER" id="PTHR33736">
    <property type="entry name" value="F-BOX PROTEIN-RELATED"/>
    <property type="match status" value="1"/>
</dbReference>
<sequence length="584" mass="65895">MQLLQQGHNRCDEVQDITDSFGDASEPDYHPEEGSGGESQLTRTRSTGLLNRLFRRGRGSNEGLASRSSSSSLRAPARHSVDLHSRNPRRETQQTILNMMGGGSSSREYACGKITSMFYENAIPFNVASSQLYHESFNSVANYGITFLKSVDIDDNRLTADYLITLFKNIIDYVGVKNIVQIVTDQGSNFKAVDPLCEWIAGDDDEPLLPTDEEWPEELERELSAKDPEVNEQRRPKMMALNTSKNTFTSISDVPSDILLTHILTRLDGPALASISCASIELHSLSSEGNLWSEICNTTWPFTKDSRVSEVISAYPNGPSSFFSNSFSFLLPNSSTLTPKLQYFNYKSPLPSKLISAVDIYYRNNIITSKVQETETLSGWFRYSPFRIDVIGPKEAILTQIPPTEFTCCDLSQDFCLSWILIDPLGQRAANISSWKSVSVHQHWLLGEIQLKFATILPVDQKPKDFVQCEITVAIEKSEGKVYIREMSFQVEDMDCMNLDGKESLEILDNAMESERRATVRRKGASEKFDEYLRMKRERKEIKLKKEGRLDSFCKGFGISILLLFGFWLWSVSSGTTSSQDMNK</sequence>
<feature type="compositionally biased region" description="Low complexity" evidence="1">
    <location>
        <begin position="64"/>
        <end position="75"/>
    </location>
</feature>
<name>A0A7J7NQ88_9MAGN</name>
<protein>
    <recommendedName>
        <fullName evidence="2">DUF659 domain-containing protein</fullName>
    </recommendedName>
</protein>
<proteinExistence type="predicted"/>
<feature type="domain" description="DUF659" evidence="2">
    <location>
        <begin position="141"/>
        <end position="193"/>
    </location>
</feature>
<dbReference type="SUPFAM" id="SSF81383">
    <property type="entry name" value="F-box domain"/>
    <property type="match status" value="1"/>
</dbReference>
<dbReference type="InterPro" id="IPR036047">
    <property type="entry name" value="F-box-like_dom_sf"/>
</dbReference>
<dbReference type="InterPro" id="IPR045283">
    <property type="entry name" value="AT3G44326-like"/>
</dbReference>
<feature type="region of interest" description="Disordered" evidence="1">
    <location>
        <begin position="18"/>
        <end position="45"/>
    </location>
</feature>
<feature type="compositionally biased region" description="Basic and acidic residues" evidence="1">
    <location>
        <begin position="79"/>
        <end position="91"/>
    </location>
</feature>
<accession>A0A7J7NQ88</accession>
<dbReference type="AlphaFoldDB" id="A0A7J7NQ88"/>
<evidence type="ECO:0000259" key="2">
    <source>
        <dbReference type="Pfam" id="PF04937"/>
    </source>
</evidence>
<feature type="region of interest" description="Disordered" evidence="1">
    <location>
        <begin position="59"/>
        <end position="91"/>
    </location>
</feature>
<dbReference type="OrthoDB" id="671172at2759"/>
<dbReference type="InterPro" id="IPR007021">
    <property type="entry name" value="DUF659"/>
</dbReference>
<gene>
    <name evidence="3" type="ORF">GIB67_013640</name>
</gene>
<evidence type="ECO:0000256" key="1">
    <source>
        <dbReference type="SAM" id="MobiDB-lite"/>
    </source>
</evidence>
<comment type="caution">
    <text evidence="3">The sequence shown here is derived from an EMBL/GenBank/DDBJ whole genome shotgun (WGS) entry which is preliminary data.</text>
</comment>
<dbReference type="EMBL" id="JACGCM010000669">
    <property type="protein sequence ID" value="KAF6169210.1"/>
    <property type="molecule type" value="Genomic_DNA"/>
</dbReference>
<evidence type="ECO:0000313" key="3">
    <source>
        <dbReference type="EMBL" id="KAF6169210.1"/>
    </source>
</evidence>
<evidence type="ECO:0000313" key="4">
    <source>
        <dbReference type="Proteomes" id="UP000541444"/>
    </source>
</evidence>
<dbReference type="Pfam" id="PF04937">
    <property type="entry name" value="DUF659"/>
    <property type="match status" value="1"/>
</dbReference>
<dbReference type="PANTHER" id="PTHR33736:SF13">
    <property type="entry name" value="OS11G0155100 PROTEIN"/>
    <property type="match status" value="1"/>
</dbReference>
<keyword evidence="4" id="KW-1185">Reference proteome</keyword>
<organism evidence="3 4">
    <name type="scientific">Kingdonia uniflora</name>
    <dbReference type="NCBI Taxonomy" id="39325"/>
    <lineage>
        <taxon>Eukaryota</taxon>
        <taxon>Viridiplantae</taxon>
        <taxon>Streptophyta</taxon>
        <taxon>Embryophyta</taxon>
        <taxon>Tracheophyta</taxon>
        <taxon>Spermatophyta</taxon>
        <taxon>Magnoliopsida</taxon>
        <taxon>Ranunculales</taxon>
        <taxon>Circaeasteraceae</taxon>
        <taxon>Kingdonia</taxon>
    </lineage>
</organism>
<dbReference type="Proteomes" id="UP000541444">
    <property type="component" value="Unassembled WGS sequence"/>
</dbReference>
<reference evidence="3 4" key="1">
    <citation type="journal article" date="2020" name="IScience">
        <title>Genome Sequencing of the Endangered Kingdonia uniflora (Circaeasteraceae, Ranunculales) Reveals Potential Mechanisms of Evolutionary Specialization.</title>
        <authorList>
            <person name="Sun Y."/>
            <person name="Deng T."/>
            <person name="Zhang A."/>
            <person name="Moore M.J."/>
            <person name="Landis J.B."/>
            <person name="Lin N."/>
            <person name="Zhang H."/>
            <person name="Zhang X."/>
            <person name="Huang J."/>
            <person name="Zhang X."/>
            <person name="Sun H."/>
            <person name="Wang H."/>
        </authorList>
    </citation>
    <scope>NUCLEOTIDE SEQUENCE [LARGE SCALE GENOMIC DNA]</scope>
    <source>
        <strain evidence="3">TB1705</strain>
        <tissue evidence="3">Leaf</tissue>
    </source>
</reference>